<sequence>MYSNAKVLALSLCEVSVIRHYLRLILFMIATLLGIQVPGFVDQYAKRVDAHWQEANHNLSGFRATAEQFFNGDLSRLVAHYRSSNDPVFVRDADTIAGLILRVERLAAERQHLQAGPIQRVWHVATDHIRPIFEQTLRQYTYVVILAPEAILWGIALAVLISLIGDTVCSGCVRCVRWARHSHS</sequence>
<dbReference type="InterPro" id="IPR016917">
    <property type="entry name" value="UCP029393"/>
</dbReference>
<accession>A0ABS8GC94</accession>
<dbReference type="PIRSF" id="PIRSF029393">
    <property type="entry name" value="UCP029393"/>
    <property type="match status" value="1"/>
</dbReference>
<dbReference type="Pfam" id="PF11157">
    <property type="entry name" value="DUF2937"/>
    <property type="match status" value="1"/>
</dbReference>
<keyword evidence="1" id="KW-1133">Transmembrane helix</keyword>
<reference evidence="2 3" key="1">
    <citation type="submission" date="2021-10" db="EMBL/GenBank/DDBJ databases">
        <title>Draft genome of Aestuariibacter halophilus JC2043.</title>
        <authorList>
            <person name="Emsley S.A."/>
            <person name="Pfannmuller K.M."/>
            <person name="Ushijima B."/>
            <person name="Saw J.H."/>
            <person name="Videau P."/>
        </authorList>
    </citation>
    <scope>NUCLEOTIDE SEQUENCE [LARGE SCALE GENOMIC DNA]</scope>
    <source>
        <strain evidence="2 3">JC2043</strain>
    </source>
</reference>
<keyword evidence="1" id="KW-0472">Membrane</keyword>
<comment type="caution">
    <text evidence="2">The sequence shown here is derived from an EMBL/GenBank/DDBJ whole genome shotgun (WGS) entry which is preliminary data.</text>
</comment>
<dbReference type="RefSeq" id="WP_229161572.1">
    <property type="nucleotide sequence ID" value="NZ_JAJEWP010000004.1"/>
</dbReference>
<evidence type="ECO:0000256" key="1">
    <source>
        <dbReference type="SAM" id="Phobius"/>
    </source>
</evidence>
<feature type="transmembrane region" description="Helical" evidence="1">
    <location>
        <begin position="140"/>
        <end position="165"/>
    </location>
</feature>
<name>A0ABS8GC94_9ALTE</name>
<keyword evidence="1" id="KW-0812">Transmembrane</keyword>
<keyword evidence="3" id="KW-1185">Reference proteome</keyword>
<protein>
    <submittedName>
        <fullName evidence="2">DUF2937 family protein</fullName>
    </submittedName>
</protein>
<evidence type="ECO:0000313" key="3">
    <source>
        <dbReference type="Proteomes" id="UP001520878"/>
    </source>
</evidence>
<dbReference type="EMBL" id="JAJEWP010000004">
    <property type="protein sequence ID" value="MCC2617430.1"/>
    <property type="molecule type" value="Genomic_DNA"/>
</dbReference>
<dbReference type="Proteomes" id="UP001520878">
    <property type="component" value="Unassembled WGS sequence"/>
</dbReference>
<gene>
    <name evidence="2" type="ORF">LJ739_14350</name>
</gene>
<evidence type="ECO:0000313" key="2">
    <source>
        <dbReference type="EMBL" id="MCC2617430.1"/>
    </source>
</evidence>
<dbReference type="InterPro" id="IPR022584">
    <property type="entry name" value="DUF2937"/>
</dbReference>
<organism evidence="2 3">
    <name type="scientific">Fluctibacter halophilus</name>
    <dbReference type="NCBI Taxonomy" id="226011"/>
    <lineage>
        <taxon>Bacteria</taxon>
        <taxon>Pseudomonadati</taxon>
        <taxon>Pseudomonadota</taxon>
        <taxon>Gammaproteobacteria</taxon>
        <taxon>Alteromonadales</taxon>
        <taxon>Alteromonadaceae</taxon>
        <taxon>Fluctibacter</taxon>
    </lineage>
</organism>
<proteinExistence type="predicted"/>
<feature type="transmembrane region" description="Helical" evidence="1">
    <location>
        <begin position="20"/>
        <end position="41"/>
    </location>
</feature>